<dbReference type="OrthoDB" id="2111131at2"/>
<evidence type="ECO:0008006" key="5">
    <source>
        <dbReference type="Google" id="ProtNLM"/>
    </source>
</evidence>
<keyword evidence="4" id="KW-1185">Reference proteome</keyword>
<feature type="compositionally biased region" description="Acidic residues" evidence="1">
    <location>
        <begin position="25"/>
        <end position="50"/>
    </location>
</feature>
<sequence length="397" mass="42859">MKKSMLLFASITLAGSLLAACGNQEAEEPKEETVQEEAADQEENAQSEEVALEETATAKQVAAYKAIMDELNKMKEDKEVDWSVVKSTYQNELKAETGDFDNLITAGINAGKDGEGDQNVARQLIDKGIQSYFYSKQKSLHGEAGDALAAGDQAKAEAAFAELKHLVEEVIIPTAEKRDGYYELTGEDSMVENINNGLSLQEEALAAGNADDFSVYKQMTDKSVYRSYYLAANSYAEKIAAAVNEGNADEAELKIMQAEAYGFYQAIKGSLSGGDEEAANKLDELFNAAVTDAKTLNAEEVSDLFLKAFIGKITGYHEKVAAALEAGEAAEARVEAMEANVFTKDIELALAKKLGEEQTAELLDHAAKWYEAVANENAEEAASHSEAIVPVLKGVVQ</sequence>
<name>A0A366Y580_9BACI</name>
<evidence type="ECO:0000256" key="1">
    <source>
        <dbReference type="SAM" id="MobiDB-lite"/>
    </source>
</evidence>
<organism evidence="3 4">
    <name type="scientific">Bacillus taeanensis</name>
    <dbReference type="NCBI Taxonomy" id="273032"/>
    <lineage>
        <taxon>Bacteria</taxon>
        <taxon>Bacillati</taxon>
        <taxon>Bacillota</taxon>
        <taxon>Bacilli</taxon>
        <taxon>Bacillales</taxon>
        <taxon>Bacillaceae</taxon>
        <taxon>Bacillus</taxon>
    </lineage>
</organism>
<feature type="chain" id="PRO_5039234801" description="Lipoprotein" evidence="2">
    <location>
        <begin position="20"/>
        <end position="397"/>
    </location>
</feature>
<dbReference type="RefSeq" id="WP_113804236.1">
    <property type="nucleotide sequence ID" value="NZ_QOCW01000001.1"/>
</dbReference>
<dbReference type="PROSITE" id="PS51257">
    <property type="entry name" value="PROKAR_LIPOPROTEIN"/>
    <property type="match status" value="1"/>
</dbReference>
<proteinExistence type="predicted"/>
<comment type="caution">
    <text evidence="3">The sequence shown here is derived from an EMBL/GenBank/DDBJ whole genome shotgun (WGS) entry which is preliminary data.</text>
</comment>
<evidence type="ECO:0000256" key="2">
    <source>
        <dbReference type="SAM" id="SignalP"/>
    </source>
</evidence>
<gene>
    <name evidence="3" type="ORF">DS031_01940</name>
</gene>
<evidence type="ECO:0000313" key="4">
    <source>
        <dbReference type="Proteomes" id="UP000253314"/>
    </source>
</evidence>
<feature type="region of interest" description="Disordered" evidence="1">
    <location>
        <begin position="23"/>
        <end position="50"/>
    </location>
</feature>
<dbReference type="EMBL" id="QOCW01000001">
    <property type="protein sequence ID" value="RBW71534.1"/>
    <property type="molecule type" value="Genomic_DNA"/>
</dbReference>
<evidence type="ECO:0000313" key="3">
    <source>
        <dbReference type="EMBL" id="RBW71534.1"/>
    </source>
</evidence>
<protein>
    <recommendedName>
        <fullName evidence="5">Lipoprotein</fullName>
    </recommendedName>
</protein>
<accession>A0A366Y580</accession>
<dbReference type="AlphaFoldDB" id="A0A366Y580"/>
<feature type="signal peptide" evidence="2">
    <location>
        <begin position="1"/>
        <end position="19"/>
    </location>
</feature>
<dbReference type="Proteomes" id="UP000253314">
    <property type="component" value="Unassembled WGS sequence"/>
</dbReference>
<keyword evidence="2" id="KW-0732">Signal</keyword>
<reference evidence="3 4" key="1">
    <citation type="submission" date="2018-07" db="EMBL/GenBank/DDBJ databases">
        <title>Lottiidibacillus patelloidae gen. nov., sp. nov., isolated from the intestinal tract of a marine limpet and the reclassification of B. taeanensis BH030017T, B. algicola KMM 3737T and B. hwajinpoensis SW-72T as genus Lottiidibacillus.</title>
        <authorList>
            <person name="Liu R."/>
            <person name="Huang Z."/>
        </authorList>
    </citation>
    <scope>NUCLEOTIDE SEQUENCE [LARGE SCALE GENOMIC DNA]</scope>
    <source>
        <strain evidence="3 4">BH030017</strain>
    </source>
</reference>